<proteinExistence type="predicted"/>
<reference evidence="3" key="1">
    <citation type="journal article" date="2019" name="Int. J. Syst. Evol. Microbiol.">
        <title>The Global Catalogue of Microorganisms (GCM) 10K type strain sequencing project: providing services to taxonomists for standard genome sequencing and annotation.</title>
        <authorList>
            <consortium name="The Broad Institute Genomics Platform"/>
            <consortium name="The Broad Institute Genome Sequencing Center for Infectious Disease"/>
            <person name="Wu L."/>
            <person name="Ma J."/>
        </authorList>
    </citation>
    <scope>NUCLEOTIDE SEQUENCE [LARGE SCALE GENOMIC DNA]</scope>
    <source>
        <strain evidence="3">R28</strain>
    </source>
</reference>
<dbReference type="InterPro" id="IPR029058">
    <property type="entry name" value="AB_hydrolase_fold"/>
</dbReference>
<dbReference type="EMBL" id="JBHUHQ010000019">
    <property type="protein sequence ID" value="MFD2045512.1"/>
    <property type="molecule type" value="Genomic_DNA"/>
</dbReference>
<accession>A0ABW4W121</accession>
<dbReference type="Pfam" id="PF22316">
    <property type="entry name" value="ABhydrolase-like_N"/>
    <property type="match status" value="1"/>
</dbReference>
<dbReference type="RefSeq" id="WP_377558150.1">
    <property type="nucleotide sequence ID" value="NZ_JBHUHQ010000019.1"/>
</dbReference>
<protein>
    <submittedName>
        <fullName evidence="2">TPR end-of-group domain-containing protein</fullName>
    </submittedName>
</protein>
<keyword evidence="3" id="KW-1185">Reference proteome</keyword>
<comment type="caution">
    <text evidence="2">The sequence shown here is derived from an EMBL/GenBank/DDBJ whole genome shotgun (WGS) entry which is preliminary data.</text>
</comment>
<dbReference type="SUPFAM" id="SSF53474">
    <property type="entry name" value="alpha/beta-Hydrolases"/>
    <property type="match status" value="1"/>
</dbReference>
<dbReference type="Gene3D" id="3.40.50.1820">
    <property type="entry name" value="alpha/beta hydrolase"/>
    <property type="match status" value="1"/>
</dbReference>
<organism evidence="2 3">
    <name type="scientific">Ornithinibacillus salinisoli</name>
    <dbReference type="NCBI Taxonomy" id="1848459"/>
    <lineage>
        <taxon>Bacteria</taxon>
        <taxon>Bacillati</taxon>
        <taxon>Bacillota</taxon>
        <taxon>Bacilli</taxon>
        <taxon>Bacillales</taxon>
        <taxon>Bacillaceae</taxon>
        <taxon>Ornithinibacillus</taxon>
    </lineage>
</organism>
<name>A0ABW4W121_9BACI</name>
<evidence type="ECO:0000259" key="1">
    <source>
        <dbReference type="Pfam" id="PF22316"/>
    </source>
</evidence>
<dbReference type="Proteomes" id="UP001597383">
    <property type="component" value="Unassembled WGS sequence"/>
</dbReference>
<sequence length="307" mass="35230">MSEAKFISLQNNLFTAFGMEEFEKVHSLIDQARVEYPERLDKTCFWRACAYAVQGKKTLAISALEEGLSNGVWWNSFTLTHDPDLKSLHERDDFKRIVNKCEDILQTRNHNSESQLYIYGNEKADIGIFSLHWRGSNVKDFATYWFDNDLLNNYLFGFLQSSQVYGYNAYCWDNSNIALEEICESFMDYKGKYHTQQDLLAGASQGGKLAMELCLKNTLGVKGFISVIPAIKDVFAFENLIKNEDKENIKGCIITGDKDPFYQQTLELVALFEEYNIPVKLIVIEGLGHFFPNNFTSLVKEAVDFIL</sequence>
<feature type="domain" description="BCE-2095-like N-terminal" evidence="1">
    <location>
        <begin position="11"/>
        <end position="103"/>
    </location>
</feature>
<gene>
    <name evidence="2" type="ORF">ACFSJF_14630</name>
</gene>
<evidence type="ECO:0000313" key="3">
    <source>
        <dbReference type="Proteomes" id="UP001597383"/>
    </source>
</evidence>
<dbReference type="InterPro" id="IPR054527">
    <property type="entry name" value="BCE_2095-like_N"/>
</dbReference>
<evidence type="ECO:0000313" key="2">
    <source>
        <dbReference type="EMBL" id="MFD2045512.1"/>
    </source>
</evidence>
<dbReference type="NCBIfam" id="NF047558">
    <property type="entry name" value="TPR_END_plus"/>
    <property type="match status" value="1"/>
</dbReference>